<keyword evidence="3" id="KW-1185">Reference proteome</keyword>
<gene>
    <name evidence="2" type="ORF">ACFOW1_09645</name>
</gene>
<evidence type="ECO:0000313" key="3">
    <source>
        <dbReference type="Proteomes" id="UP001595906"/>
    </source>
</evidence>
<reference evidence="3" key="1">
    <citation type="journal article" date="2019" name="Int. J. Syst. Evol. Microbiol.">
        <title>The Global Catalogue of Microorganisms (GCM) 10K type strain sequencing project: providing services to taxonomists for standard genome sequencing and annotation.</title>
        <authorList>
            <consortium name="The Broad Institute Genomics Platform"/>
            <consortium name="The Broad Institute Genome Sequencing Center for Infectious Disease"/>
            <person name="Wu L."/>
            <person name="Ma J."/>
        </authorList>
    </citation>
    <scope>NUCLEOTIDE SEQUENCE [LARGE SCALE GENOMIC DNA]</scope>
    <source>
        <strain evidence="3">CECT 8010</strain>
    </source>
</reference>
<dbReference type="EMBL" id="JBHSDC010000018">
    <property type="protein sequence ID" value="MFC4232154.1"/>
    <property type="molecule type" value="Genomic_DNA"/>
</dbReference>
<evidence type="ECO:0000256" key="1">
    <source>
        <dbReference type="SAM" id="Phobius"/>
    </source>
</evidence>
<sequence length="88" mass="10253">MFKPFTIWATALLIVFLLFYFCIPFSHIYQFFGITSNLIKHLIQIATGMLMGNVYTWLLFLHDDDNDDNEGGTPVSNHDLIPTKYDYN</sequence>
<feature type="transmembrane region" description="Helical" evidence="1">
    <location>
        <begin position="41"/>
        <end position="60"/>
    </location>
</feature>
<keyword evidence="1" id="KW-0472">Membrane</keyword>
<evidence type="ECO:0000313" key="2">
    <source>
        <dbReference type="EMBL" id="MFC4232154.1"/>
    </source>
</evidence>
<dbReference type="Proteomes" id="UP001595906">
    <property type="component" value="Unassembled WGS sequence"/>
</dbReference>
<proteinExistence type="predicted"/>
<protein>
    <submittedName>
        <fullName evidence="2">Uncharacterized protein</fullName>
    </submittedName>
</protein>
<keyword evidence="1" id="KW-0812">Transmembrane</keyword>
<organism evidence="2 3">
    <name type="scientific">Parasediminibacterium paludis</name>
    <dbReference type="NCBI Taxonomy" id="908966"/>
    <lineage>
        <taxon>Bacteria</taxon>
        <taxon>Pseudomonadati</taxon>
        <taxon>Bacteroidota</taxon>
        <taxon>Chitinophagia</taxon>
        <taxon>Chitinophagales</taxon>
        <taxon>Chitinophagaceae</taxon>
        <taxon>Parasediminibacterium</taxon>
    </lineage>
</organism>
<name>A0ABV8PYU2_9BACT</name>
<keyword evidence="1" id="KW-1133">Transmembrane helix</keyword>
<feature type="transmembrane region" description="Helical" evidence="1">
    <location>
        <begin position="6"/>
        <end position="29"/>
    </location>
</feature>
<comment type="caution">
    <text evidence="2">The sequence shown here is derived from an EMBL/GenBank/DDBJ whole genome shotgun (WGS) entry which is preliminary data.</text>
</comment>
<dbReference type="RefSeq" id="WP_379013899.1">
    <property type="nucleotide sequence ID" value="NZ_JBHSDC010000018.1"/>
</dbReference>
<accession>A0ABV8PYU2</accession>